<dbReference type="Proteomes" id="UP001521785">
    <property type="component" value="Unassembled WGS sequence"/>
</dbReference>
<comment type="caution">
    <text evidence="1">The sequence shown here is derived from an EMBL/GenBank/DDBJ whole genome shotgun (WGS) entry which is preliminary data.</text>
</comment>
<name>A0ABR3R8D5_9PLEO</name>
<gene>
    <name evidence="1" type="ORF">SLS60_006993</name>
</gene>
<accession>A0ABR3R8D5</accession>
<protein>
    <submittedName>
        <fullName evidence="1">Uncharacterized protein</fullName>
    </submittedName>
</protein>
<evidence type="ECO:0000313" key="1">
    <source>
        <dbReference type="EMBL" id="KAL1600607.1"/>
    </source>
</evidence>
<sequence length="450" mass="50591">MIQALSSNWIYYITAGLATLPEETLHHIITCKEWEALEHGEIDEHEAVQRITASLCLPSEHERKLETLFYKNAFSNFGVSPQAIDLGSQVQQGRAWLQGNARRLFNQIEGSLTFEDTFSQFLIMEVTNDISLLHLHPNKNLETNHDVRNTMNVAKKWNYFLDKPVGTTKTFPPDVDSTSYALLAFTPTVGVDDLLDSMLANRNGDDLVQTYWDPERPRVDICVLTNVVRVFYKYDRSADIQESLAYVSKGLTSGTYMSGTRHYCTPEVFFFFVSQLVAAHPYAPEIQALRVPLAKALASRMGVYEFEVTQAELDLAEASQAKGEKYEAYVPEVDSLAITLRILACQSLGLRPKGIDQDISRLSALQCDDGGWPLGWVCRYGRSKLRIGSRGVTTAYAVKALGTEAMMSGQMMNVAHLELNEHPHRHYDHHGHHNRFIAGASDQQLSFGQP</sequence>
<dbReference type="EMBL" id="JAKJXO020000009">
    <property type="protein sequence ID" value="KAL1600607.1"/>
    <property type="molecule type" value="Genomic_DNA"/>
</dbReference>
<evidence type="ECO:0000313" key="2">
    <source>
        <dbReference type="Proteomes" id="UP001521785"/>
    </source>
</evidence>
<keyword evidence="2" id="KW-1185">Reference proteome</keyword>
<organism evidence="1 2">
    <name type="scientific">Paraconiothyrium brasiliense</name>
    <dbReference type="NCBI Taxonomy" id="300254"/>
    <lineage>
        <taxon>Eukaryota</taxon>
        <taxon>Fungi</taxon>
        <taxon>Dikarya</taxon>
        <taxon>Ascomycota</taxon>
        <taxon>Pezizomycotina</taxon>
        <taxon>Dothideomycetes</taxon>
        <taxon>Pleosporomycetidae</taxon>
        <taxon>Pleosporales</taxon>
        <taxon>Massarineae</taxon>
        <taxon>Didymosphaeriaceae</taxon>
        <taxon>Paraconiothyrium</taxon>
    </lineage>
</organism>
<reference evidence="1 2" key="1">
    <citation type="submission" date="2024-02" db="EMBL/GenBank/DDBJ databases">
        <title>De novo assembly and annotation of 12 fungi associated with fruit tree decline syndrome in Ontario, Canada.</title>
        <authorList>
            <person name="Sulman M."/>
            <person name="Ellouze W."/>
            <person name="Ilyukhin E."/>
        </authorList>
    </citation>
    <scope>NUCLEOTIDE SEQUENCE [LARGE SCALE GENOMIC DNA]</scope>
    <source>
        <strain evidence="1 2">M42-189</strain>
    </source>
</reference>
<proteinExistence type="predicted"/>